<dbReference type="Pfam" id="PF08240">
    <property type="entry name" value="ADH_N"/>
    <property type="match status" value="1"/>
</dbReference>
<dbReference type="InterPro" id="IPR013154">
    <property type="entry name" value="ADH-like_N"/>
</dbReference>
<gene>
    <name evidence="3" type="ORF">A3F84_03650</name>
</gene>
<dbReference type="SUPFAM" id="SSF51735">
    <property type="entry name" value="NAD(P)-binding Rossmann-fold domains"/>
    <property type="match status" value="1"/>
</dbReference>
<organism evidence="3 4">
    <name type="scientific">Handelsmanbacteria sp. (strain RIFCSPLOWO2_12_FULL_64_10)</name>
    <dbReference type="NCBI Taxonomy" id="1817868"/>
    <lineage>
        <taxon>Bacteria</taxon>
        <taxon>Candidatus Handelsmaniibacteriota</taxon>
    </lineage>
</organism>
<feature type="domain" description="Enoyl reductase (ER)" evidence="2">
    <location>
        <begin position="10"/>
        <end position="338"/>
    </location>
</feature>
<dbReference type="InterPro" id="IPR013149">
    <property type="entry name" value="ADH-like_C"/>
</dbReference>
<dbReference type="Proteomes" id="UP000178606">
    <property type="component" value="Unassembled WGS sequence"/>
</dbReference>
<dbReference type="SMART" id="SM00829">
    <property type="entry name" value="PKS_ER"/>
    <property type="match status" value="1"/>
</dbReference>
<dbReference type="EMBL" id="MFKF01000400">
    <property type="protein sequence ID" value="OGG44547.1"/>
    <property type="molecule type" value="Genomic_DNA"/>
</dbReference>
<dbReference type="Gene3D" id="3.90.180.10">
    <property type="entry name" value="Medium-chain alcohol dehydrogenases, catalytic domain"/>
    <property type="match status" value="1"/>
</dbReference>
<name>A0A1F6C6I5_HANXR</name>
<dbReference type="PANTHER" id="PTHR44154:SF1">
    <property type="entry name" value="QUINONE OXIDOREDUCTASE"/>
    <property type="match status" value="1"/>
</dbReference>
<dbReference type="InterPro" id="IPR036291">
    <property type="entry name" value="NAD(P)-bd_dom_sf"/>
</dbReference>
<evidence type="ECO:0000313" key="4">
    <source>
        <dbReference type="Proteomes" id="UP000178606"/>
    </source>
</evidence>
<dbReference type="CDD" id="cd08266">
    <property type="entry name" value="Zn_ADH_like1"/>
    <property type="match status" value="1"/>
</dbReference>
<dbReference type="InterPro" id="IPR051603">
    <property type="entry name" value="Zinc-ADH_QOR/CCCR"/>
</dbReference>
<dbReference type="Pfam" id="PF00107">
    <property type="entry name" value="ADH_zinc_N"/>
    <property type="match status" value="1"/>
</dbReference>
<dbReference type="InterPro" id="IPR020843">
    <property type="entry name" value="ER"/>
</dbReference>
<protein>
    <submittedName>
        <fullName evidence="3">Alcohol dehydrogenase</fullName>
    </submittedName>
</protein>
<evidence type="ECO:0000256" key="1">
    <source>
        <dbReference type="ARBA" id="ARBA00022857"/>
    </source>
</evidence>
<dbReference type="Gene3D" id="3.40.50.720">
    <property type="entry name" value="NAD(P)-binding Rossmann-like Domain"/>
    <property type="match status" value="1"/>
</dbReference>
<comment type="caution">
    <text evidence="3">The sequence shown here is derived from an EMBL/GenBank/DDBJ whole genome shotgun (WGS) entry which is preliminary data.</text>
</comment>
<dbReference type="PANTHER" id="PTHR44154">
    <property type="entry name" value="QUINONE OXIDOREDUCTASE"/>
    <property type="match status" value="1"/>
</dbReference>
<dbReference type="SUPFAM" id="SSF50129">
    <property type="entry name" value="GroES-like"/>
    <property type="match status" value="1"/>
</dbReference>
<dbReference type="GO" id="GO:0016491">
    <property type="term" value="F:oxidoreductase activity"/>
    <property type="evidence" value="ECO:0007669"/>
    <property type="project" value="InterPro"/>
</dbReference>
<evidence type="ECO:0000259" key="2">
    <source>
        <dbReference type="SMART" id="SM00829"/>
    </source>
</evidence>
<dbReference type="AlphaFoldDB" id="A0A1F6C6I5"/>
<evidence type="ECO:0000313" key="3">
    <source>
        <dbReference type="EMBL" id="OGG44547.1"/>
    </source>
</evidence>
<dbReference type="InterPro" id="IPR011032">
    <property type="entry name" value="GroES-like_sf"/>
</dbReference>
<reference evidence="3 4" key="1">
    <citation type="journal article" date="2016" name="Nat. Commun.">
        <title>Thousands of microbial genomes shed light on interconnected biogeochemical processes in an aquifer system.</title>
        <authorList>
            <person name="Anantharaman K."/>
            <person name="Brown C.T."/>
            <person name="Hug L.A."/>
            <person name="Sharon I."/>
            <person name="Castelle C.J."/>
            <person name="Probst A.J."/>
            <person name="Thomas B.C."/>
            <person name="Singh A."/>
            <person name="Wilkins M.J."/>
            <person name="Karaoz U."/>
            <person name="Brodie E.L."/>
            <person name="Williams K.H."/>
            <person name="Hubbard S.S."/>
            <person name="Banfield J.F."/>
        </authorList>
    </citation>
    <scope>NUCLEOTIDE SEQUENCE [LARGE SCALE GENOMIC DNA]</scope>
    <source>
        <strain evidence="4">RIFCSPLOWO2_12_FULL_64_10</strain>
    </source>
</reference>
<sequence>MKTIVVHEHGDADRLILEGRPDPRPGPGEMVVAVRACALNHLDLWMRRGIPGVKLPRIPGSDISGVVAEVGPDVEGVKAGDRVYLSPGVGCGTCPACLSGRDNMCPAYNFFGVQRDGGYAEAVLAPAHRAFPIPGDLSFDEAAAFPLVFLTAYHMLVTRAQVRPGEDALIMAAGSGVGTAAIQVARLAGARVIAAAGSDAKLSKARELGADEGINYETQDLIAEVRRLTDRRGVDVVIEHTGAQRWEAIIRCVATGGRLVTCGATSGAKADLDLRHLFARQLNLLGSFMGRRTELPRVARLVGERRLRPVIDRALPLSEAREAHRLIERREQFGKVLLHP</sequence>
<keyword evidence="1" id="KW-0521">NADP</keyword>
<proteinExistence type="predicted"/>
<accession>A0A1F6C6I5</accession>